<dbReference type="PANTHER" id="PTHR10434:SF55">
    <property type="entry name" value="POSSIBLE ACYLTRANSFERASE"/>
    <property type="match status" value="1"/>
</dbReference>
<sequence>MVNSNTALELRDRIFWVPVDLERLPPHKERTERLYAGIISLARNIMQAQGLRITVLGAENIPADGGAVLAMNHTSYYDFILGGVPAYLRGKRMVRFMAKKEIFGNSFIEWLGKKMKHIPVDRSAGGSSISVAVDSIKDGNLVGIFPEATISRSFEIKDMKNGAARIANAADAPLLPMVCWGSQRIYPKGGEKNLGRSKTPIIMMVGEAIPTTGDADKDTDALYFAMKSMLEQARQLYDERYGPFEDGLAWRPASMNGAAPSLEEANRMDAADRAARAARKAKEAEQKAAKDARKQEDKLAKRAQKQLKKMASRARKEQQ</sequence>
<dbReference type="PANTHER" id="PTHR10434">
    <property type="entry name" value="1-ACYL-SN-GLYCEROL-3-PHOSPHATE ACYLTRANSFERASE"/>
    <property type="match status" value="1"/>
</dbReference>
<feature type="compositionally biased region" description="Basic and acidic residues" evidence="3">
    <location>
        <begin position="269"/>
        <end position="300"/>
    </location>
</feature>
<protein>
    <submittedName>
        <fullName evidence="5">Acyl-phosphate glycerol 3-phosphate acyltransferase</fullName>
    </submittedName>
</protein>
<dbReference type="InterPro" id="IPR002123">
    <property type="entry name" value="Plipid/glycerol_acylTrfase"/>
</dbReference>
<keyword evidence="1 5" id="KW-0808">Transferase</keyword>
<comment type="caution">
    <text evidence="5">The sequence shown here is derived from an EMBL/GenBank/DDBJ whole genome shotgun (WGS) entry which is preliminary data.</text>
</comment>
<reference evidence="6" key="1">
    <citation type="submission" date="2016-02" db="EMBL/GenBank/DDBJ databases">
        <authorList>
            <person name="Kaur G."/>
            <person name="Nair G.R."/>
            <person name="Mayilraj S."/>
        </authorList>
    </citation>
    <scope>NUCLEOTIDE SEQUENCE [LARGE SCALE GENOMIC DNA]</scope>
    <source>
        <strain evidence="6">GA-15</strain>
    </source>
</reference>
<evidence type="ECO:0000313" key="5">
    <source>
        <dbReference type="EMBL" id="OAH30319.1"/>
    </source>
</evidence>
<feature type="compositionally biased region" description="Basic residues" evidence="3">
    <location>
        <begin position="301"/>
        <end position="313"/>
    </location>
</feature>
<feature type="domain" description="Phospholipid/glycerol acyltransferase" evidence="4">
    <location>
        <begin position="67"/>
        <end position="182"/>
    </location>
</feature>
<dbReference type="CDD" id="cd07989">
    <property type="entry name" value="LPLAT_AGPAT-like"/>
    <property type="match status" value="1"/>
</dbReference>
<keyword evidence="6" id="KW-1185">Reference proteome</keyword>
<feature type="region of interest" description="Disordered" evidence="3">
    <location>
        <begin position="269"/>
        <end position="319"/>
    </location>
</feature>
<gene>
    <name evidence="5" type="ORF">AYJ05_06085</name>
</gene>
<dbReference type="GO" id="GO:0003841">
    <property type="term" value="F:1-acylglycerol-3-phosphate O-acyltransferase activity"/>
    <property type="evidence" value="ECO:0007669"/>
    <property type="project" value="TreeGrafter"/>
</dbReference>
<proteinExistence type="predicted"/>
<dbReference type="OrthoDB" id="3210041at2"/>
<dbReference type="SMART" id="SM00563">
    <property type="entry name" value="PlsC"/>
    <property type="match status" value="1"/>
</dbReference>
<dbReference type="STRING" id="1705.CA21670_11565"/>
<name>A0A177IN69_9CORY</name>
<evidence type="ECO:0000256" key="3">
    <source>
        <dbReference type="SAM" id="MobiDB-lite"/>
    </source>
</evidence>
<evidence type="ECO:0000256" key="2">
    <source>
        <dbReference type="ARBA" id="ARBA00023315"/>
    </source>
</evidence>
<dbReference type="GO" id="GO:0005886">
    <property type="term" value="C:plasma membrane"/>
    <property type="evidence" value="ECO:0007669"/>
    <property type="project" value="TreeGrafter"/>
</dbReference>
<dbReference type="Pfam" id="PF01553">
    <property type="entry name" value="Acyltransferase"/>
    <property type="match status" value="1"/>
</dbReference>
<evidence type="ECO:0000313" key="6">
    <source>
        <dbReference type="Proteomes" id="UP000076947"/>
    </source>
</evidence>
<dbReference type="RefSeq" id="WP_066838420.1">
    <property type="nucleotide sequence ID" value="NZ_CAMNZH010000145.1"/>
</dbReference>
<dbReference type="Proteomes" id="UP000076947">
    <property type="component" value="Unassembled WGS sequence"/>
</dbReference>
<evidence type="ECO:0000256" key="1">
    <source>
        <dbReference type="ARBA" id="ARBA00022679"/>
    </source>
</evidence>
<keyword evidence="2 5" id="KW-0012">Acyltransferase</keyword>
<dbReference type="AlphaFoldDB" id="A0A177IN69"/>
<dbReference type="EMBL" id="LSTQ01000008">
    <property type="protein sequence ID" value="OAH30319.1"/>
    <property type="molecule type" value="Genomic_DNA"/>
</dbReference>
<dbReference type="GO" id="GO:0006654">
    <property type="term" value="P:phosphatidic acid biosynthetic process"/>
    <property type="evidence" value="ECO:0007669"/>
    <property type="project" value="TreeGrafter"/>
</dbReference>
<dbReference type="SUPFAM" id="SSF69593">
    <property type="entry name" value="Glycerol-3-phosphate (1)-acyltransferase"/>
    <property type="match status" value="1"/>
</dbReference>
<accession>A0A177IN69</accession>
<organism evidence="5 6">
    <name type="scientific">Corynebacterium stationis</name>
    <dbReference type="NCBI Taxonomy" id="1705"/>
    <lineage>
        <taxon>Bacteria</taxon>
        <taxon>Bacillati</taxon>
        <taxon>Actinomycetota</taxon>
        <taxon>Actinomycetes</taxon>
        <taxon>Mycobacteriales</taxon>
        <taxon>Corynebacteriaceae</taxon>
        <taxon>Corynebacterium</taxon>
    </lineage>
</organism>
<evidence type="ECO:0000259" key="4">
    <source>
        <dbReference type="SMART" id="SM00563"/>
    </source>
</evidence>